<comment type="subcellular location">
    <subcellularLocation>
        <location evidence="1">Cell membrane</location>
        <topology evidence="1">Multi-pass membrane protein</topology>
    </subcellularLocation>
</comment>
<evidence type="ECO:0000256" key="1">
    <source>
        <dbReference type="ARBA" id="ARBA00004651"/>
    </source>
</evidence>
<evidence type="ECO:0000313" key="10">
    <source>
        <dbReference type="Proteomes" id="UP001164459"/>
    </source>
</evidence>
<feature type="transmembrane region" description="Helical" evidence="8">
    <location>
        <begin position="336"/>
        <end position="352"/>
    </location>
</feature>
<dbReference type="Gene3D" id="3.30.2090.10">
    <property type="entry name" value="Multidrug efflux transporter AcrB TolC docking domain, DN and DC subdomains"/>
    <property type="match status" value="2"/>
</dbReference>
<accession>A0ABY7HF97</accession>
<dbReference type="PRINTS" id="PR00702">
    <property type="entry name" value="ACRIFLAVINRP"/>
</dbReference>
<name>A0ABY7HF97_9BACT</name>
<feature type="transmembrane region" description="Helical" evidence="8">
    <location>
        <begin position="854"/>
        <end position="873"/>
    </location>
</feature>
<evidence type="ECO:0000256" key="8">
    <source>
        <dbReference type="SAM" id="Phobius"/>
    </source>
</evidence>
<dbReference type="Pfam" id="PF00873">
    <property type="entry name" value="ACR_tran"/>
    <property type="match status" value="1"/>
</dbReference>
<comment type="similarity">
    <text evidence="2">Belongs to the resistance-nodulation-cell division (RND) (TC 2.A.6) family.</text>
</comment>
<keyword evidence="7 8" id="KW-0472">Membrane</keyword>
<evidence type="ECO:0000256" key="3">
    <source>
        <dbReference type="ARBA" id="ARBA00022448"/>
    </source>
</evidence>
<feature type="transmembrane region" description="Helical" evidence="8">
    <location>
        <begin position="906"/>
        <end position="927"/>
    </location>
</feature>
<evidence type="ECO:0000256" key="7">
    <source>
        <dbReference type="ARBA" id="ARBA00023136"/>
    </source>
</evidence>
<keyword evidence="4" id="KW-1003">Cell membrane</keyword>
<proteinExistence type="inferred from homology"/>
<dbReference type="InterPro" id="IPR027463">
    <property type="entry name" value="AcrB_DN_DC_subdom"/>
</dbReference>
<dbReference type="RefSeq" id="WP_269040312.1">
    <property type="nucleotide sequence ID" value="NZ_CP114040.1"/>
</dbReference>
<feature type="transmembrane region" description="Helical" evidence="8">
    <location>
        <begin position="385"/>
        <end position="408"/>
    </location>
</feature>
<feature type="transmembrane region" description="Helical" evidence="8">
    <location>
        <begin position="429"/>
        <end position="451"/>
    </location>
</feature>
<dbReference type="Gene3D" id="3.30.70.1440">
    <property type="entry name" value="Multidrug efflux transporter AcrB pore domain"/>
    <property type="match status" value="1"/>
</dbReference>
<evidence type="ECO:0000313" key="9">
    <source>
        <dbReference type="EMBL" id="WAS97946.1"/>
    </source>
</evidence>
<keyword evidence="3" id="KW-0813">Transport</keyword>
<evidence type="ECO:0000256" key="4">
    <source>
        <dbReference type="ARBA" id="ARBA00022475"/>
    </source>
</evidence>
<sequence length="1015" mass="107918">MFVALTRFAVRRWPLVLVGAMLLALYGWMALRELPIEAFPDVTDPMVEVVGLYPGQAAEEVERRVTLELERAFAGTPKLIDLRSVSVFGLSLVTLTFAEGTSDFELRTLVADRLRGAELPEGAEAEMGPQATPVGQIFRYTLHGDRSLRELRALQDFVVERRLRAVQGVADVVTFGGFERQYQVRVDPVRLASAGVSVAEVHAALGRSNANAGGGYVGIGAQEFVVRGLGAVTSPADLGLAVVREENGVPVRVRDVATLVEGATPRRGSVGRGAIDEVVEGIVLLRRGENPSAVLAALHERVEQLNDEILPRGVRIETFYDRTWLVDATLGTVGKNLAEGALLVLAVVYLFLRTARGVLIIGAVVPLSMLTAFIGLRWMGLPANLISLGAIDFGILVDGAIVVLEATLHAIHHQPQRDRGEVIEAAAGGVARAVALALLIIIAALLPIFMLERVEGRIFAPMAYTYAFALLGALLSAALLVPALERALLRGRVDGAPPRWLCALGRAYAALLGRLVALRRVALALLAALTIGLGIYARDIGSEFLPELNEGGFYITAVFPSTIALDDTRRHVTAMRAAILELPEATDVLTHIGRPEDATQAEGPNNAEFFVNLAPESGWRPGASRRSLEAELRARFGDLPGVELNFSQPITDRVFETISGIIGQVVVKVRGQDLAAMTEVAEALRERLAAVPGVADLALYQAGSVPQLRIELDREALARRGLAVEDVQTTIRVALGSAVATEVWDGERRYGVALRLPDAVRADPEALRRLVVSAPVDGVTLGEVATIALAPGRAAIWREDFTRFVAVKFNVRGRDLGSTVKAAQAAAAEVPRGEGMQVVWSGEFKNQDRAMRRLALSLPVALAAILGILFLNFGRLRATLVIAAFLPLACLGAIAGLRVAGELFSVSSAVGCIALLGQVVLSGVVLCGAIDRAAGSDASSASIEGARAALRPVLLTTALALLGLVPAALSHAMGSETQRPFAIAIVSGLLVTTPVMLVLLPLLHRGDARARRGDA</sequence>
<evidence type="ECO:0000256" key="5">
    <source>
        <dbReference type="ARBA" id="ARBA00022692"/>
    </source>
</evidence>
<feature type="transmembrane region" description="Helical" evidence="8">
    <location>
        <begin position="981"/>
        <end position="1003"/>
    </location>
</feature>
<reference evidence="9" key="1">
    <citation type="submission" date="2022-11" db="EMBL/GenBank/DDBJ databases">
        <title>Minimal conservation of predation-associated metabolite biosynthetic gene clusters underscores biosynthetic potential of Myxococcota including descriptions for ten novel species: Archangium lansinium sp. nov., Myxococcus landrumus sp. nov., Nannocystis bai.</title>
        <authorList>
            <person name="Ahearne A."/>
            <person name="Stevens C."/>
            <person name="Dowd S."/>
        </authorList>
    </citation>
    <scope>NUCLEOTIDE SEQUENCE</scope>
    <source>
        <strain evidence="9">Fl3</strain>
    </source>
</reference>
<feature type="transmembrane region" description="Helical" evidence="8">
    <location>
        <begin position="463"/>
        <end position="484"/>
    </location>
</feature>
<keyword evidence="5 8" id="KW-0812">Transmembrane</keyword>
<feature type="transmembrane region" description="Helical" evidence="8">
    <location>
        <begin position="359"/>
        <end position="379"/>
    </location>
</feature>
<organism evidence="9 10">
    <name type="scientific">Nannocystis punicea</name>
    <dbReference type="NCBI Taxonomy" id="2995304"/>
    <lineage>
        <taxon>Bacteria</taxon>
        <taxon>Pseudomonadati</taxon>
        <taxon>Myxococcota</taxon>
        <taxon>Polyangia</taxon>
        <taxon>Nannocystales</taxon>
        <taxon>Nannocystaceae</taxon>
        <taxon>Nannocystis</taxon>
    </lineage>
</organism>
<keyword evidence="10" id="KW-1185">Reference proteome</keyword>
<protein>
    <submittedName>
        <fullName evidence="9">CusA/CzcA family heavy metal efflux RND transporter</fullName>
    </submittedName>
</protein>
<feature type="transmembrane region" description="Helical" evidence="8">
    <location>
        <begin position="521"/>
        <end position="537"/>
    </location>
</feature>
<dbReference type="Gene3D" id="1.20.1640.10">
    <property type="entry name" value="Multidrug efflux transporter AcrB transmembrane domain"/>
    <property type="match status" value="2"/>
</dbReference>
<gene>
    <name evidence="9" type="ORF">O0S08_17540</name>
</gene>
<dbReference type="Gene3D" id="3.30.70.1320">
    <property type="entry name" value="Multidrug efflux transporter AcrB pore domain like"/>
    <property type="match status" value="1"/>
</dbReference>
<feature type="transmembrane region" description="Helical" evidence="8">
    <location>
        <begin position="948"/>
        <end position="969"/>
    </location>
</feature>
<dbReference type="SUPFAM" id="SSF82714">
    <property type="entry name" value="Multidrug efflux transporter AcrB TolC docking domain, DN and DC subdomains"/>
    <property type="match status" value="2"/>
</dbReference>
<evidence type="ECO:0000256" key="2">
    <source>
        <dbReference type="ARBA" id="ARBA00010942"/>
    </source>
</evidence>
<dbReference type="PANTHER" id="PTHR32063:SF12">
    <property type="entry name" value="CATION EFFLUX SYSTEM PROTEIN"/>
    <property type="match status" value="1"/>
</dbReference>
<dbReference type="SUPFAM" id="SSF82866">
    <property type="entry name" value="Multidrug efflux transporter AcrB transmembrane domain"/>
    <property type="match status" value="2"/>
</dbReference>
<dbReference type="InterPro" id="IPR001036">
    <property type="entry name" value="Acrflvin-R"/>
</dbReference>
<dbReference type="PANTHER" id="PTHR32063">
    <property type="match status" value="1"/>
</dbReference>
<dbReference type="NCBIfam" id="TIGR00914">
    <property type="entry name" value="2A0601"/>
    <property type="match status" value="1"/>
</dbReference>
<dbReference type="SUPFAM" id="SSF82693">
    <property type="entry name" value="Multidrug efflux transporter AcrB pore domain, PN1, PN2, PC1 and PC2 subdomains"/>
    <property type="match status" value="3"/>
</dbReference>
<dbReference type="Gene3D" id="3.30.70.1430">
    <property type="entry name" value="Multidrug efflux transporter AcrB pore domain"/>
    <property type="match status" value="2"/>
</dbReference>
<dbReference type="InterPro" id="IPR004763">
    <property type="entry name" value="CusA-like"/>
</dbReference>
<dbReference type="EMBL" id="CP114040">
    <property type="protein sequence ID" value="WAS97946.1"/>
    <property type="molecule type" value="Genomic_DNA"/>
</dbReference>
<dbReference type="Proteomes" id="UP001164459">
    <property type="component" value="Chromosome"/>
</dbReference>
<feature type="transmembrane region" description="Helical" evidence="8">
    <location>
        <begin position="12"/>
        <end position="31"/>
    </location>
</feature>
<keyword evidence="6 8" id="KW-1133">Transmembrane helix</keyword>
<feature type="transmembrane region" description="Helical" evidence="8">
    <location>
        <begin position="880"/>
        <end position="900"/>
    </location>
</feature>
<evidence type="ECO:0000256" key="6">
    <source>
        <dbReference type="ARBA" id="ARBA00022989"/>
    </source>
</evidence>